<evidence type="ECO:0000259" key="1">
    <source>
        <dbReference type="PROSITE" id="PS50994"/>
    </source>
</evidence>
<dbReference type="InterPro" id="IPR012337">
    <property type="entry name" value="RNaseH-like_sf"/>
</dbReference>
<dbReference type="Pfam" id="PF24626">
    <property type="entry name" value="SH3_Tf2-1"/>
    <property type="match status" value="1"/>
</dbReference>
<feature type="domain" description="Integrase catalytic" evidence="1">
    <location>
        <begin position="1"/>
        <end position="123"/>
    </location>
</feature>
<dbReference type="PANTHER" id="PTHR37984">
    <property type="entry name" value="PROTEIN CBG26694"/>
    <property type="match status" value="1"/>
</dbReference>
<organism evidence="2 3">
    <name type="scientific">Synaphobranchus kaupii</name>
    <name type="common">Kaup's arrowtooth eel</name>
    <dbReference type="NCBI Taxonomy" id="118154"/>
    <lineage>
        <taxon>Eukaryota</taxon>
        <taxon>Metazoa</taxon>
        <taxon>Chordata</taxon>
        <taxon>Craniata</taxon>
        <taxon>Vertebrata</taxon>
        <taxon>Euteleostomi</taxon>
        <taxon>Actinopterygii</taxon>
        <taxon>Neopterygii</taxon>
        <taxon>Teleostei</taxon>
        <taxon>Anguilliformes</taxon>
        <taxon>Synaphobranchidae</taxon>
        <taxon>Synaphobranchus</taxon>
    </lineage>
</organism>
<accession>A0A9Q1J6H7</accession>
<name>A0A9Q1J6H7_SYNKA</name>
<reference evidence="2" key="1">
    <citation type="journal article" date="2023" name="Science">
        <title>Genome structures resolve the early diversification of teleost fishes.</title>
        <authorList>
            <person name="Parey E."/>
            <person name="Louis A."/>
            <person name="Montfort J."/>
            <person name="Bouchez O."/>
            <person name="Roques C."/>
            <person name="Iampietro C."/>
            <person name="Lluch J."/>
            <person name="Castinel A."/>
            <person name="Donnadieu C."/>
            <person name="Desvignes T."/>
            <person name="Floi Bucao C."/>
            <person name="Jouanno E."/>
            <person name="Wen M."/>
            <person name="Mejri S."/>
            <person name="Dirks R."/>
            <person name="Jansen H."/>
            <person name="Henkel C."/>
            <person name="Chen W.J."/>
            <person name="Zahm M."/>
            <person name="Cabau C."/>
            <person name="Klopp C."/>
            <person name="Thompson A.W."/>
            <person name="Robinson-Rechavi M."/>
            <person name="Braasch I."/>
            <person name="Lecointre G."/>
            <person name="Bobe J."/>
            <person name="Postlethwait J.H."/>
            <person name="Berthelot C."/>
            <person name="Roest Crollius H."/>
            <person name="Guiguen Y."/>
        </authorList>
    </citation>
    <scope>NUCLEOTIDE SEQUENCE</scope>
    <source>
        <strain evidence="2">WJC10195</strain>
    </source>
</reference>
<dbReference type="Gene3D" id="3.30.420.10">
    <property type="entry name" value="Ribonuclease H-like superfamily/Ribonuclease H"/>
    <property type="match status" value="1"/>
</dbReference>
<dbReference type="GO" id="GO:0003676">
    <property type="term" value="F:nucleic acid binding"/>
    <property type="evidence" value="ECO:0007669"/>
    <property type="project" value="InterPro"/>
</dbReference>
<dbReference type="InterPro" id="IPR056924">
    <property type="entry name" value="SH3_Tf2-1"/>
</dbReference>
<dbReference type="Proteomes" id="UP001152622">
    <property type="component" value="Chromosome 3"/>
</dbReference>
<dbReference type="PANTHER" id="PTHR37984:SF5">
    <property type="entry name" value="PROTEIN NYNRIN-LIKE"/>
    <property type="match status" value="1"/>
</dbReference>
<gene>
    <name evidence="2" type="ORF">SKAU_G00094370</name>
</gene>
<evidence type="ECO:0000313" key="3">
    <source>
        <dbReference type="Proteomes" id="UP001152622"/>
    </source>
</evidence>
<dbReference type="InterPro" id="IPR050951">
    <property type="entry name" value="Retrovirus_Pol_polyprotein"/>
</dbReference>
<dbReference type="PROSITE" id="PS50994">
    <property type="entry name" value="INTEGRASE"/>
    <property type="match status" value="1"/>
</dbReference>
<evidence type="ECO:0000313" key="2">
    <source>
        <dbReference type="EMBL" id="KAJ8369409.1"/>
    </source>
</evidence>
<dbReference type="EMBL" id="JAINUF010000003">
    <property type="protein sequence ID" value="KAJ8369409.1"/>
    <property type="molecule type" value="Genomic_DNA"/>
</dbReference>
<dbReference type="InterPro" id="IPR036397">
    <property type="entry name" value="RNaseH_sf"/>
</dbReference>
<dbReference type="AlphaFoldDB" id="A0A9Q1J6H7"/>
<dbReference type="SUPFAM" id="SSF53098">
    <property type="entry name" value="Ribonuclease H-like"/>
    <property type="match status" value="1"/>
</dbReference>
<dbReference type="GO" id="GO:0015074">
    <property type="term" value="P:DNA integration"/>
    <property type="evidence" value="ECO:0007669"/>
    <property type="project" value="InterPro"/>
</dbReference>
<dbReference type="OrthoDB" id="1430630at2759"/>
<proteinExistence type="predicted"/>
<protein>
    <recommendedName>
        <fullName evidence="1">Integrase catalytic domain-containing protein</fullName>
    </recommendedName>
</protein>
<dbReference type="InterPro" id="IPR001584">
    <property type="entry name" value="Integrase_cat-core"/>
</dbReference>
<comment type="caution">
    <text evidence="2">The sequence shown here is derived from an EMBL/GenBank/DDBJ whole genome shotgun (WGS) entry which is preliminary data.</text>
</comment>
<keyword evidence="3" id="KW-1185">Reference proteome</keyword>
<sequence>MFCSGVTPPSWLPIRVRTAPRIFCPDVFGGLEWKKMYVILSPLVSFALVIKLGASVSLSSGFHPQTNGQTERTNQTLENTLRCLAASNPTSWSRHLPWAEYAHNTLRNASTGLSPFEAQVGYSPPLFPELEKDVEVPSASAFVRRCRAVWKRVRASLLRASAGQKASADRHRHLGPSYRVGQRVWLSTRDLPLRVESRKLAPRYVGPFKIIRRINPVTVRLQLPRSMRIHPTFHVSRLKPVLVSALSPAESSPPPPRIVEGGPVYTVRRILRRVGRGFQFLGGL</sequence>